<keyword evidence="2" id="KW-1185">Reference proteome</keyword>
<gene>
    <name evidence="1" type="ORF">L3Q82_023891</name>
</gene>
<protein>
    <submittedName>
        <fullName evidence="1">Uncharacterized protein</fullName>
    </submittedName>
</protein>
<comment type="caution">
    <text evidence="1">The sequence shown here is derived from an EMBL/GenBank/DDBJ whole genome shotgun (WGS) entry which is preliminary data.</text>
</comment>
<evidence type="ECO:0000313" key="2">
    <source>
        <dbReference type="Proteomes" id="UP000831701"/>
    </source>
</evidence>
<sequence length="187" mass="21152">DKHTVKLGDLTGDLRYKQPLSLLGHIETVSRNGLTAAAPVKMHSRLQELKKEEETLLKIKVMLQDQLNRLKVSVGSMSILGLVTLGASKYYFNDFEEGALKSIINAQIEGGASECSPTETEVHINLDDESEINRTKLLLNAAVDYDMEEEEEEEEEDDEDEDEEEDNEEDDNELGFVPEDDEEEDNY</sequence>
<reference evidence="1" key="1">
    <citation type="submission" date="2022-04" db="EMBL/GenBank/DDBJ databases">
        <title>Jade perch genome.</title>
        <authorList>
            <person name="Chao B."/>
        </authorList>
    </citation>
    <scope>NUCLEOTIDE SEQUENCE</scope>
    <source>
        <strain evidence="1">CB-2022</strain>
    </source>
</reference>
<name>A0ACB8WTY9_9TELE</name>
<dbReference type="Proteomes" id="UP000831701">
    <property type="component" value="Chromosome 6"/>
</dbReference>
<dbReference type="EMBL" id="CM041536">
    <property type="protein sequence ID" value="KAI3371269.1"/>
    <property type="molecule type" value="Genomic_DNA"/>
</dbReference>
<organism evidence="1 2">
    <name type="scientific">Scortum barcoo</name>
    <name type="common">barcoo grunter</name>
    <dbReference type="NCBI Taxonomy" id="214431"/>
    <lineage>
        <taxon>Eukaryota</taxon>
        <taxon>Metazoa</taxon>
        <taxon>Chordata</taxon>
        <taxon>Craniata</taxon>
        <taxon>Vertebrata</taxon>
        <taxon>Euteleostomi</taxon>
        <taxon>Actinopterygii</taxon>
        <taxon>Neopterygii</taxon>
        <taxon>Teleostei</taxon>
        <taxon>Neoteleostei</taxon>
        <taxon>Acanthomorphata</taxon>
        <taxon>Eupercaria</taxon>
        <taxon>Centrarchiformes</taxon>
        <taxon>Terapontoidei</taxon>
        <taxon>Terapontidae</taxon>
        <taxon>Scortum</taxon>
    </lineage>
</organism>
<feature type="non-terminal residue" evidence="1">
    <location>
        <position position="1"/>
    </location>
</feature>
<accession>A0ACB8WTY9</accession>
<evidence type="ECO:0000313" key="1">
    <source>
        <dbReference type="EMBL" id="KAI3371269.1"/>
    </source>
</evidence>
<proteinExistence type="predicted"/>